<dbReference type="SUPFAM" id="SSF56300">
    <property type="entry name" value="Metallo-dependent phosphatases"/>
    <property type="match status" value="1"/>
</dbReference>
<sequence>MIYLISDLHLDHKNIMRYCDRPFSSVEEMNRTIIDNWNEVVAEDDFVYLIGDLAFGRRRSKMRYWLKKLNGNVILILGNHDKGYLDSIVHADKCVLFYKGKKFLLIHDPKMVNSGEDWVIHGHEHNNKPEKYPFMNGKNRTVNVSVELINYTPISLDFLVDRMEDVVYWKAIDKEPVFR</sequence>
<proteinExistence type="predicted"/>
<dbReference type="EMBL" id="MT631380">
    <property type="protein sequence ID" value="QNO49471.1"/>
    <property type="molecule type" value="Genomic_DNA"/>
</dbReference>
<organism evidence="2">
    <name type="scientific">Candidatus Methanogaster sp. ANME-2c ERB4</name>
    <dbReference type="NCBI Taxonomy" id="2759911"/>
    <lineage>
        <taxon>Archaea</taxon>
        <taxon>Methanobacteriati</taxon>
        <taxon>Methanobacteriota</taxon>
        <taxon>Stenosarchaea group</taxon>
        <taxon>Methanomicrobia</taxon>
        <taxon>Methanosarcinales</taxon>
        <taxon>ANME-2 cluster</taxon>
        <taxon>Candidatus Methanogasteraceae</taxon>
        <taxon>Candidatus Methanogaster</taxon>
    </lineage>
</organism>
<dbReference type="Gene3D" id="3.60.21.10">
    <property type="match status" value="1"/>
</dbReference>
<protein>
    <recommendedName>
        <fullName evidence="1">Calcineurin-like phosphoesterase domain-containing protein</fullName>
    </recommendedName>
</protein>
<dbReference type="InterPro" id="IPR029052">
    <property type="entry name" value="Metallo-depent_PP-like"/>
</dbReference>
<evidence type="ECO:0000259" key="1">
    <source>
        <dbReference type="Pfam" id="PF00149"/>
    </source>
</evidence>
<name>A0A7G9YN87_9EURY</name>
<accession>A0A7G9YN87</accession>
<dbReference type="Pfam" id="PF00149">
    <property type="entry name" value="Metallophos"/>
    <property type="match status" value="1"/>
</dbReference>
<dbReference type="AlphaFoldDB" id="A0A7G9YN87"/>
<dbReference type="InterPro" id="IPR004843">
    <property type="entry name" value="Calcineurin-like_PHP"/>
</dbReference>
<dbReference type="GO" id="GO:0016787">
    <property type="term" value="F:hydrolase activity"/>
    <property type="evidence" value="ECO:0007669"/>
    <property type="project" value="InterPro"/>
</dbReference>
<evidence type="ECO:0000313" key="2">
    <source>
        <dbReference type="EMBL" id="QNO49471.1"/>
    </source>
</evidence>
<feature type="domain" description="Calcineurin-like phosphoesterase" evidence="1">
    <location>
        <begin position="2"/>
        <end position="138"/>
    </location>
</feature>
<gene>
    <name evidence="2" type="ORF">OCBBGKCP_00028</name>
</gene>
<reference evidence="2" key="1">
    <citation type="submission" date="2020-06" db="EMBL/GenBank/DDBJ databases">
        <title>Unique genomic features of the anaerobic methanotrophic archaea.</title>
        <authorList>
            <person name="Chadwick G.L."/>
            <person name="Skennerton C.T."/>
            <person name="Laso-Perez R."/>
            <person name="Leu A.O."/>
            <person name="Speth D.R."/>
            <person name="Yu H."/>
            <person name="Morgan-Lang C."/>
            <person name="Hatzenpichler R."/>
            <person name="Goudeau D."/>
            <person name="Malmstrom R."/>
            <person name="Brazelton W.J."/>
            <person name="Woyke T."/>
            <person name="Hallam S.J."/>
            <person name="Tyson G.W."/>
            <person name="Wegener G."/>
            <person name="Boetius A."/>
            <person name="Orphan V."/>
        </authorList>
    </citation>
    <scope>NUCLEOTIDE SEQUENCE</scope>
</reference>